<dbReference type="Gene3D" id="1.20.1540.10">
    <property type="entry name" value="Rhomboid-like"/>
    <property type="match status" value="1"/>
</dbReference>
<dbReference type="Pfam" id="PF01694">
    <property type="entry name" value="Rhomboid"/>
    <property type="match status" value="1"/>
</dbReference>
<accession>A0ABP0THM6</accession>
<evidence type="ECO:0000256" key="2">
    <source>
        <dbReference type="ARBA" id="ARBA00009045"/>
    </source>
</evidence>
<evidence type="ECO:0000313" key="9">
    <source>
        <dbReference type="EMBL" id="CAK9196841.1"/>
    </source>
</evidence>
<feature type="region of interest" description="Disordered" evidence="6">
    <location>
        <begin position="158"/>
        <end position="180"/>
    </location>
</feature>
<evidence type="ECO:0000256" key="3">
    <source>
        <dbReference type="ARBA" id="ARBA00022692"/>
    </source>
</evidence>
<feature type="region of interest" description="Disordered" evidence="6">
    <location>
        <begin position="112"/>
        <end position="138"/>
    </location>
</feature>
<keyword evidence="5 7" id="KW-0472">Membrane</keyword>
<organism evidence="9 10">
    <name type="scientific">Sphagnum troendelagicum</name>
    <dbReference type="NCBI Taxonomy" id="128251"/>
    <lineage>
        <taxon>Eukaryota</taxon>
        <taxon>Viridiplantae</taxon>
        <taxon>Streptophyta</taxon>
        <taxon>Embryophyta</taxon>
        <taxon>Bryophyta</taxon>
        <taxon>Sphagnophytina</taxon>
        <taxon>Sphagnopsida</taxon>
        <taxon>Sphagnales</taxon>
        <taxon>Sphagnaceae</taxon>
        <taxon>Sphagnum</taxon>
    </lineage>
</organism>
<protein>
    <recommendedName>
        <fullName evidence="8">Peptidase S54 rhomboid domain-containing protein</fullName>
    </recommendedName>
</protein>
<evidence type="ECO:0000256" key="1">
    <source>
        <dbReference type="ARBA" id="ARBA00004141"/>
    </source>
</evidence>
<sequence length="580" mass="62907">MATIIQGLQTAQLSYVCKEQPPLTPHVRRNGLGKVLVLNKTGRRSNNADGTTVMYGARSSSGLCLSFLHGRTVHRSVSVHGYGKRRCGEFPFPSSVMCCLQSTQVEQIEEVQFDKNPSTSSSSTESSSDENSRERQGMAVRRGLSALDAYFDKLHGSSSTTVNGASSASSSLRNSDVTTSGRSEMVTVLLPSQDSSRQSSHASGAEAANTVAIKTDPEKGAKVPHGLRALDAYFNKLRPPKAKAVVPEKAETESKVEAPQAPGIDTTTEAREVDKDEDEVLDYRQLLEELEAALEKGVEPRNLPPHMSQDPIWQGGNSYSYVVNTLVAVNLAVFLFGLASPHGVPGMGDASLPYLYGAKVNELIVDGEWWRLLTPMFLHSSLVHIGLSTWALLSYGPGVESVYGSIGFGMIYLIGGLFGNLLSFFHTPEGTVGGTGPVFALMGTWLVYVLRNREIIGLELADDMIRKLAITTAITVALCNSFPIDDWTHLGAGVVGIIFGFFTCPTVHVNVHLEETASESKNDNDDAMDSYLLLNETLPLFRLVAVFALCLALFFCLYSLGVPMATEFHFLHSAISDENW</sequence>
<evidence type="ECO:0000256" key="6">
    <source>
        <dbReference type="SAM" id="MobiDB-lite"/>
    </source>
</evidence>
<dbReference type="InterPro" id="IPR035952">
    <property type="entry name" value="Rhomboid-like_sf"/>
</dbReference>
<keyword evidence="10" id="KW-1185">Reference proteome</keyword>
<evidence type="ECO:0000256" key="4">
    <source>
        <dbReference type="ARBA" id="ARBA00022989"/>
    </source>
</evidence>
<feature type="transmembrane region" description="Helical" evidence="7">
    <location>
        <begin position="402"/>
        <end position="425"/>
    </location>
</feature>
<proteinExistence type="inferred from homology"/>
<evidence type="ECO:0000256" key="5">
    <source>
        <dbReference type="ARBA" id="ARBA00023136"/>
    </source>
</evidence>
<feature type="domain" description="Peptidase S54 rhomboid" evidence="8">
    <location>
        <begin position="367"/>
        <end position="505"/>
    </location>
</feature>
<name>A0ABP0THM6_9BRYO</name>
<dbReference type="SUPFAM" id="SSF144091">
    <property type="entry name" value="Rhomboid-like"/>
    <property type="match status" value="1"/>
</dbReference>
<evidence type="ECO:0000256" key="7">
    <source>
        <dbReference type="SAM" id="Phobius"/>
    </source>
</evidence>
<feature type="compositionally biased region" description="Low complexity" evidence="6">
    <location>
        <begin position="192"/>
        <end position="203"/>
    </location>
</feature>
<evidence type="ECO:0000313" key="10">
    <source>
        <dbReference type="Proteomes" id="UP001497512"/>
    </source>
</evidence>
<feature type="transmembrane region" description="Helical" evidence="7">
    <location>
        <begin position="321"/>
        <end position="339"/>
    </location>
</feature>
<keyword evidence="4 7" id="KW-1133">Transmembrane helix</keyword>
<comment type="subcellular location">
    <subcellularLocation>
        <location evidence="1">Membrane</location>
        <topology evidence="1">Multi-pass membrane protein</topology>
    </subcellularLocation>
</comment>
<dbReference type="InterPro" id="IPR022764">
    <property type="entry name" value="Peptidase_S54_rhomboid_dom"/>
</dbReference>
<dbReference type="PANTHER" id="PTHR43731">
    <property type="entry name" value="RHOMBOID PROTEASE"/>
    <property type="match status" value="1"/>
</dbReference>
<gene>
    <name evidence="9" type="ORF">CSSPTR1EN2_LOCUS3676</name>
</gene>
<reference evidence="9" key="1">
    <citation type="submission" date="2024-02" db="EMBL/GenBank/DDBJ databases">
        <authorList>
            <consortium name="ELIXIR-Norway"/>
            <consortium name="Elixir Norway"/>
        </authorList>
    </citation>
    <scope>NUCLEOTIDE SEQUENCE</scope>
</reference>
<feature type="transmembrane region" description="Helical" evidence="7">
    <location>
        <begin position="376"/>
        <end position="395"/>
    </location>
</feature>
<evidence type="ECO:0000259" key="8">
    <source>
        <dbReference type="Pfam" id="PF01694"/>
    </source>
</evidence>
<keyword evidence="3 7" id="KW-0812">Transmembrane</keyword>
<feature type="compositionally biased region" description="Low complexity" evidence="6">
    <location>
        <begin position="158"/>
        <end position="175"/>
    </location>
</feature>
<dbReference type="InterPro" id="IPR050925">
    <property type="entry name" value="Rhomboid_protease_S54"/>
</dbReference>
<dbReference type="PANTHER" id="PTHR43731:SF30">
    <property type="entry name" value="RHOMBOID-LIKE PROTEIN 9, CHLOROPLASTIC"/>
    <property type="match status" value="1"/>
</dbReference>
<dbReference type="EMBL" id="OZ019903">
    <property type="protein sequence ID" value="CAK9196841.1"/>
    <property type="molecule type" value="Genomic_DNA"/>
</dbReference>
<feature type="transmembrane region" description="Helical" evidence="7">
    <location>
        <begin position="540"/>
        <end position="561"/>
    </location>
</feature>
<feature type="region of interest" description="Disordered" evidence="6">
    <location>
        <begin position="192"/>
        <end position="222"/>
    </location>
</feature>
<comment type="similarity">
    <text evidence="2">Belongs to the peptidase S54 family.</text>
</comment>
<dbReference type="Proteomes" id="UP001497512">
    <property type="component" value="Chromosome 11"/>
</dbReference>
<feature type="transmembrane region" description="Helical" evidence="7">
    <location>
        <begin position="431"/>
        <end position="450"/>
    </location>
</feature>